<dbReference type="CDD" id="cd12151">
    <property type="entry name" value="F1-ATPase_gamma"/>
    <property type="match status" value="1"/>
</dbReference>
<dbReference type="NCBIfam" id="NF004147">
    <property type="entry name" value="PRK05621.2-1"/>
    <property type="match status" value="1"/>
</dbReference>
<comment type="subcellular location">
    <subcellularLocation>
        <location evidence="11">Cell membrane</location>
        <topology evidence="11">Peripheral membrane protein</topology>
    </subcellularLocation>
    <subcellularLocation>
        <location evidence="2">Membrane</location>
        <topology evidence="2">Peripheral membrane protein</topology>
    </subcellularLocation>
</comment>
<name>A0A1I1H5N7_9LACO</name>
<dbReference type="AlphaFoldDB" id="A0A1I1H5N7"/>
<proteinExistence type="inferred from homology"/>
<evidence type="ECO:0000256" key="9">
    <source>
        <dbReference type="ARBA" id="ARBA00023196"/>
    </source>
</evidence>
<dbReference type="PANTHER" id="PTHR11693">
    <property type="entry name" value="ATP SYNTHASE GAMMA CHAIN"/>
    <property type="match status" value="1"/>
</dbReference>
<comment type="similarity">
    <text evidence="3 11">Belongs to the ATPase gamma chain family.</text>
</comment>
<evidence type="ECO:0000256" key="4">
    <source>
        <dbReference type="ARBA" id="ARBA00022448"/>
    </source>
</evidence>
<keyword evidence="13" id="KW-1185">Reference proteome</keyword>
<protein>
    <recommendedName>
        <fullName evidence="11">ATP synthase gamma chain</fullName>
    </recommendedName>
    <alternativeName>
        <fullName evidence="11">ATP synthase F1 sector gamma subunit</fullName>
    </alternativeName>
    <alternativeName>
        <fullName evidence="11">F-ATPase gamma subunit</fullName>
    </alternativeName>
</protein>
<dbReference type="PANTHER" id="PTHR11693:SF22">
    <property type="entry name" value="ATP SYNTHASE SUBUNIT GAMMA, MITOCHONDRIAL"/>
    <property type="match status" value="1"/>
</dbReference>
<evidence type="ECO:0000256" key="11">
    <source>
        <dbReference type="HAMAP-Rule" id="MF_00815"/>
    </source>
</evidence>
<evidence type="ECO:0000256" key="7">
    <source>
        <dbReference type="ARBA" id="ARBA00023065"/>
    </source>
</evidence>
<keyword evidence="9 11" id="KW-0139">CF(1)</keyword>
<dbReference type="GO" id="GO:0005524">
    <property type="term" value="F:ATP binding"/>
    <property type="evidence" value="ECO:0007669"/>
    <property type="project" value="UniProtKB-UniRule"/>
</dbReference>
<evidence type="ECO:0000256" key="2">
    <source>
        <dbReference type="ARBA" id="ARBA00004170"/>
    </source>
</evidence>
<keyword evidence="5 11" id="KW-1003">Cell membrane</keyword>
<accession>A0A1I1H5N7</accession>
<evidence type="ECO:0000256" key="5">
    <source>
        <dbReference type="ARBA" id="ARBA00022475"/>
    </source>
</evidence>
<evidence type="ECO:0000313" key="12">
    <source>
        <dbReference type="EMBL" id="SFC19317.1"/>
    </source>
</evidence>
<gene>
    <name evidence="11" type="primary">atpG</name>
    <name evidence="12" type="ORF">SAMN05660453_1281</name>
</gene>
<dbReference type="NCBIfam" id="TIGR01146">
    <property type="entry name" value="ATPsyn_F1gamma"/>
    <property type="match status" value="1"/>
</dbReference>
<dbReference type="Pfam" id="PF00231">
    <property type="entry name" value="ATP-synt"/>
    <property type="match status" value="1"/>
</dbReference>
<keyword evidence="4 11" id="KW-0813">Transport</keyword>
<dbReference type="InterPro" id="IPR035968">
    <property type="entry name" value="ATP_synth_F1_ATPase_gsu"/>
</dbReference>
<dbReference type="HAMAP" id="MF_00815">
    <property type="entry name" value="ATP_synth_gamma_bact"/>
    <property type="match status" value="1"/>
</dbReference>
<comment type="subunit">
    <text evidence="11">F-type ATPases have 2 components, CF(1) - the catalytic core - and CF(0) - the membrane proton channel. CF(1) has five subunits: alpha(3), beta(3), gamma(1), delta(1), epsilon(1). CF(0) has three main subunits: a, b and c.</text>
</comment>
<dbReference type="GO" id="GO:0005886">
    <property type="term" value="C:plasma membrane"/>
    <property type="evidence" value="ECO:0007669"/>
    <property type="project" value="UniProtKB-SubCell"/>
</dbReference>
<dbReference type="InterPro" id="IPR000131">
    <property type="entry name" value="ATP_synth_F1_gsu"/>
</dbReference>
<sequence length="305" mass="33922">MASLQDIKRRIASTKKTRQITSAMQMVSTAKLSQIQRSTEGYHEYAYRLKAVVSHLIEAHVLDNVDSSHLPMVAKRPVKKTGILLVTSDRGLVGSYNANIIKKTNALMKEHNLTPENTVILAIGGNGADFYKKRGFTVALEHRGLSDVPTFNEVRQVLKTVISLYEAEAFDSLHMVYNHFINRLQADQRNVQLLPLTREVVEETKEQEDEDGQEQSFDTMSAYDSEPDTATVLNVVLPQYIQSLVFEALLDAKTTEHAASSTAMSSATDSADDLISTLSLQYNRARQSQITTEITEITGGMVALE</sequence>
<evidence type="ECO:0000256" key="1">
    <source>
        <dbReference type="ARBA" id="ARBA00003456"/>
    </source>
</evidence>
<keyword evidence="6 11" id="KW-0375">Hydrogen ion transport</keyword>
<dbReference type="Gene3D" id="3.40.1380.10">
    <property type="match status" value="1"/>
</dbReference>
<keyword evidence="10 11" id="KW-0066">ATP synthesis</keyword>
<dbReference type="OrthoDB" id="9812769at2"/>
<dbReference type="EMBL" id="FOLI01000007">
    <property type="protein sequence ID" value="SFC19317.1"/>
    <property type="molecule type" value="Genomic_DNA"/>
</dbReference>
<evidence type="ECO:0000256" key="10">
    <source>
        <dbReference type="ARBA" id="ARBA00023310"/>
    </source>
</evidence>
<dbReference type="SUPFAM" id="SSF52943">
    <property type="entry name" value="ATP synthase (F1-ATPase), gamma subunit"/>
    <property type="match status" value="1"/>
</dbReference>
<dbReference type="GO" id="GO:0046933">
    <property type="term" value="F:proton-transporting ATP synthase activity, rotational mechanism"/>
    <property type="evidence" value="ECO:0007669"/>
    <property type="project" value="UniProtKB-UniRule"/>
</dbReference>
<dbReference type="RefSeq" id="WP_091503135.1">
    <property type="nucleotide sequence ID" value="NZ_FOLI01000007.1"/>
</dbReference>
<reference evidence="12 13" key="1">
    <citation type="submission" date="2016-10" db="EMBL/GenBank/DDBJ databases">
        <authorList>
            <person name="de Groot N.N."/>
        </authorList>
    </citation>
    <scope>NUCLEOTIDE SEQUENCE [LARGE SCALE GENOMIC DNA]</scope>
    <source>
        <strain evidence="12 13">DSM 19113</strain>
    </source>
</reference>
<dbReference type="GO" id="GO:0042777">
    <property type="term" value="P:proton motive force-driven plasma membrane ATP synthesis"/>
    <property type="evidence" value="ECO:0007669"/>
    <property type="project" value="UniProtKB-UniRule"/>
</dbReference>
<evidence type="ECO:0000256" key="3">
    <source>
        <dbReference type="ARBA" id="ARBA00007681"/>
    </source>
</evidence>
<evidence type="ECO:0000313" key="13">
    <source>
        <dbReference type="Proteomes" id="UP000199376"/>
    </source>
</evidence>
<evidence type="ECO:0000256" key="6">
    <source>
        <dbReference type="ARBA" id="ARBA00022781"/>
    </source>
</evidence>
<dbReference type="GO" id="GO:0045259">
    <property type="term" value="C:proton-transporting ATP synthase complex"/>
    <property type="evidence" value="ECO:0007669"/>
    <property type="project" value="UniProtKB-KW"/>
</dbReference>
<dbReference type="PRINTS" id="PR00126">
    <property type="entry name" value="ATPASEGAMMA"/>
</dbReference>
<evidence type="ECO:0000256" key="8">
    <source>
        <dbReference type="ARBA" id="ARBA00023136"/>
    </source>
</evidence>
<dbReference type="Gene3D" id="1.10.287.80">
    <property type="entry name" value="ATP synthase, gamma subunit, helix hairpin domain"/>
    <property type="match status" value="2"/>
</dbReference>
<keyword evidence="8 11" id="KW-0472">Membrane</keyword>
<comment type="function">
    <text evidence="1 11">Produces ATP from ADP in the presence of a proton gradient across the membrane. The gamma chain is believed to be important in regulating ATPase activity and the flow of protons through the CF(0) complex.</text>
</comment>
<keyword evidence="7 11" id="KW-0406">Ion transport</keyword>
<organism evidence="12 13">
    <name type="scientific">Fructobacillus durionis</name>
    <dbReference type="NCBI Taxonomy" id="283737"/>
    <lineage>
        <taxon>Bacteria</taxon>
        <taxon>Bacillati</taxon>
        <taxon>Bacillota</taxon>
        <taxon>Bacilli</taxon>
        <taxon>Lactobacillales</taxon>
        <taxon>Lactobacillaceae</taxon>
        <taxon>Fructobacillus</taxon>
    </lineage>
</organism>
<dbReference type="Proteomes" id="UP000199376">
    <property type="component" value="Unassembled WGS sequence"/>
</dbReference>
<dbReference type="STRING" id="283737.SAMN05660453_1281"/>